<keyword evidence="2" id="KW-1133">Transmembrane helix</keyword>
<reference evidence="3" key="1">
    <citation type="submission" date="2023-06" db="EMBL/GenBank/DDBJ databases">
        <authorList>
            <consortium name="Lawrence Berkeley National Laboratory"/>
            <person name="Ahrendt S."/>
            <person name="Sahu N."/>
            <person name="Indic B."/>
            <person name="Wong-Bajracharya J."/>
            <person name="Merenyi Z."/>
            <person name="Ke H.-M."/>
            <person name="Monk M."/>
            <person name="Kocsube S."/>
            <person name="Drula E."/>
            <person name="Lipzen A."/>
            <person name="Balint B."/>
            <person name="Henrissat B."/>
            <person name="Andreopoulos B."/>
            <person name="Martin F.M."/>
            <person name="Harder C.B."/>
            <person name="Rigling D."/>
            <person name="Ford K.L."/>
            <person name="Foster G.D."/>
            <person name="Pangilinan J."/>
            <person name="Papanicolaou A."/>
            <person name="Barry K."/>
            <person name="LaButti K."/>
            <person name="Viragh M."/>
            <person name="Koriabine M."/>
            <person name="Yan M."/>
            <person name="Riley R."/>
            <person name="Champramary S."/>
            <person name="Plett K.L."/>
            <person name="Tsai I.J."/>
            <person name="Slot J."/>
            <person name="Sipos G."/>
            <person name="Plett J."/>
            <person name="Nagy L.G."/>
            <person name="Grigoriev I.V."/>
        </authorList>
    </citation>
    <scope>NUCLEOTIDE SEQUENCE</scope>
    <source>
        <strain evidence="3">FPL87.14</strain>
    </source>
</reference>
<feature type="transmembrane region" description="Helical" evidence="2">
    <location>
        <begin position="146"/>
        <end position="170"/>
    </location>
</feature>
<proteinExistence type="predicted"/>
<dbReference type="EMBL" id="JAUEPT010000018">
    <property type="protein sequence ID" value="KAK0444791.1"/>
    <property type="molecule type" value="Genomic_DNA"/>
</dbReference>
<name>A0AA39JN67_9AGAR</name>
<gene>
    <name evidence="3" type="ORF">EV421DRAFT_370209</name>
</gene>
<accession>A0AA39JN67</accession>
<evidence type="ECO:0000256" key="1">
    <source>
        <dbReference type="SAM" id="MobiDB-lite"/>
    </source>
</evidence>
<organism evidence="3 4">
    <name type="scientific">Armillaria borealis</name>
    <dbReference type="NCBI Taxonomy" id="47425"/>
    <lineage>
        <taxon>Eukaryota</taxon>
        <taxon>Fungi</taxon>
        <taxon>Dikarya</taxon>
        <taxon>Basidiomycota</taxon>
        <taxon>Agaricomycotina</taxon>
        <taxon>Agaricomycetes</taxon>
        <taxon>Agaricomycetidae</taxon>
        <taxon>Agaricales</taxon>
        <taxon>Marasmiineae</taxon>
        <taxon>Physalacriaceae</taxon>
        <taxon>Armillaria</taxon>
    </lineage>
</organism>
<feature type="transmembrane region" description="Helical" evidence="2">
    <location>
        <begin position="103"/>
        <end position="126"/>
    </location>
</feature>
<evidence type="ECO:0000313" key="3">
    <source>
        <dbReference type="EMBL" id="KAK0444791.1"/>
    </source>
</evidence>
<evidence type="ECO:0000256" key="2">
    <source>
        <dbReference type="SAM" id="Phobius"/>
    </source>
</evidence>
<feature type="transmembrane region" description="Helical" evidence="2">
    <location>
        <begin position="54"/>
        <end position="75"/>
    </location>
</feature>
<dbReference type="AlphaFoldDB" id="A0AA39JN67"/>
<keyword evidence="4" id="KW-1185">Reference proteome</keyword>
<protein>
    <submittedName>
        <fullName evidence="3">Uncharacterized protein</fullName>
    </submittedName>
</protein>
<comment type="caution">
    <text evidence="3">The sequence shown here is derived from an EMBL/GenBank/DDBJ whole genome shotgun (WGS) entry which is preliminary data.</text>
</comment>
<evidence type="ECO:0000313" key="4">
    <source>
        <dbReference type="Proteomes" id="UP001175226"/>
    </source>
</evidence>
<feature type="compositionally biased region" description="Polar residues" evidence="1">
    <location>
        <begin position="310"/>
        <end position="328"/>
    </location>
</feature>
<sequence length="359" mass="39144">MGFFATAITMFFNAFRLNPIFGSPESDWLETIFEALLTSTRPPPLYLTRANPNLVPIGAFISLVVIPVVPSAYMISRLGRTSLPLAYSPFVATRLFIKHADPFTVCFATFIFGTSLGCTLDFLFAFNNTHHIIPLSTFDILAPALLSYIKPYCSMGIVTLLALFSIGWYLQRPKQTNPVETNKGDIPSERILERDADAVAVSNVETSPVVTLSFPTNSETISQRTNPDCKEVEASFLTFLLPYLQAVLIIGPVVLSSYTADVAQVFHDEIVDTGSLGEHAEKSIVPSCRRCLSGHRQAAEDSEHIATNIEQSQDNHLVKTSPTPSGSPSFLELTDSPSLVTGSDTAAATKTPVFLDICV</sequence>
<dbReference type="Proteomes" id="UP001175226">
    <property type="component" value="Unassembled WGS sequence"/>
</dbReference>
<feature type="region of interest" description="Disordered" evidence="1">
    <location>
        <begin position="310"/>
        <end position="331"/>
    </location>
</feature>
<keyword evidence="2" id="KW-0812">Transmembrane</keyword>
<keyword evidence="2" id="KW-0472">Membrane</keyword>